<organism evidence="2">
    <name type="scientific">uncultured Thermomicrobiales bacterium</name>
    <dbReference type="NCBI Taxonomy" id="1645740"/>
    <lineage>
        <taxon>Bacteria</taxon>
        <taxon>Pseudomonadati</taxon>
        <taxon>Thermomicrobiota</taxon>
        <taxon>Thermomicrobia</taxon>
        <taxon>Thermomicrobiales</taxon>
        <taxon>environmental samples</taxon>
    </lineage>
</organism>
<name>A0A6J4UUK2_9BACT</name>
<sequence>CNSGAGSVIATRSTPKRGCLARRPPWPRCRRRPPGRPMG</sequence>
<proteinExistence type="predicted"/>
<gene>
    <name evidence="2" type="ORF">AVDCRST_MAG59-2367</name>
</gene>
<feature type="non-terminal residue" evidence="2">
    <location>
        <position position="39"/>
    </location>
</feature>
<feature type="non-terminal residue" evidence="2">
    <location>
        <position position="1"/>
    </location>
</feature>
<feature type="compositionally biased region" description="Basic residues" evidence="1">
    <location>
        <begin position="28"/>
        <end position="39"/>
    </location>
</feature>
<dbReference type="AlphaFoldDB" id="A0A6J4UUK2"/>
<feature type="compositionally biased region" description="Polar residues" evidence="1">
    <location>
        <begin position="1"/>
        <end position="13"/>
    </location>
</feature>
<feature type="region of interest" description="Disordered" evidence="1">
    <location>
        <begin position="1"/>
        <end position="39"/>
    </location>
</feature>
<dbReference type="EMBL" id="CADCWF010000152">
    <property type="protein sequence ID" value="CAA9559467.1"/>
    <property type="molecule type" value="Genomic_DNA"/>
</dbReference>
<reference evidence="2" key="1">
    <citation type="submission" date="2020-02" db="EMBL/GenBank/DDBJ databases">
        <authorList>
            <person name="Meier V. D."/>
        </authorList>
    </citation>
    <scope>NUCLEOTIDE SEQUENCE</scope>
    <source>
        <strain evidence="2">AVDCRST_MAG59</strain>
    </source>
</reference>
<protein>
    <submittedName>
        <fullName evidence="2">Uncharacterized protein</fullName>
    </submittedName>
</protein>
<evidence type="ECO:0000313" key="2">
    <source>
        <dbReference type="EMBL" id="CAA9559467.1"/>
    </source>
</evidence>
<evidence type="ECO:0000256" key="1">
    <source>
        <dbReference type="SAM" id="MobiDB-lite"/>
    </source>
</evidence>
<accession>A0A6J4UUK2</accession>